<protein>
    <submittedName>
        <fullName evidence="2">Uncharacterized protein</fullName>
    </submittedName>
</protein>
<keyword evidence="3" id="KW-1185">Reference proteome</keyword>
<feature type="compositionally biased region" description="Basic and acidic residues" evidence="1">
    <location>
        <begin position="101"/>
        <end position="110"/>
    </location>
</feature>
<evidence type="ECO:0000313" key="3">
    <source>
        <dbReference type="Proteomes" id="UP000188320"/>
    </source>
</evidence>
<comment type="caution">
    <text evidence="2">The sequence shown here is derived from an EMBL/GenBank/DDBJ whole genome shotgun (WGS) entry which is preliminary data.</text>
</comment>
<dbReference type="Proteomes" id="UP000188320">
    <property type="component" value="Unassembled WGS sequence"/>
</dbReference>
<accession>A0A1R1PMG8</accession>
<dbReference type="AlphaFoldDB" id="A0A1R1PMG8"/>
<reference evidence="3" key="1">
    <citation type="submission" date="2017-01" db="EMBL/GenBank/DDBJ databases">
        <authorList>
            <person name="Wang Y."/>
            <person name="White M."/>
            <person name="Kvist S."/>
            <person name="Moncalvo J.-M."/>
        </authorList>
    </citation>
    <scope>NUCLEOTIDE SEQUENCE [LARGE SCALE GENOMIC DNA]</scope>
    <source>
        <strain evidence="3">COL-18-3</strain>
    </source>
</reference>
<evidence type="ECO:0000256" key="1">
    <source>
        <dbReference type="SAM" id="MobiDB-lite"/>
    </source>
</evidence>
<feature type="region of interest" description="Disordered" evidence="1">
    <location>
        <begin position="1"/>
        <end position="110"/>
    </location>
</feature>
<dbReference type="EMBL" id="LSSK01000734">
    <property type="protein sequence ID" value="OMH82133.1"/>
    <property type="molecule type" value="Genomic_DNA"/>
</dbReference>
<feature type="compositionally biased region" description="Basic and acidic residues" evidence="1">
    <location>
        <begin position="7"/>
        <end position="57"/>
    </location>
</feature>
<sequence length="184" mass="20984">MEVNGGQDKKSEDENKVLDGIKSVDKAENTQQEEEQKGDKEGETISTENSEKIKNEQVETQAQAGQGKGKEREDAQNVLGLKQESEQVQVQEQESEQVQEQEQRVIDKAKSARFGKGQGYKRKDNIVSVVKRGAFRHQAYNPKWIVPTVCQRGAFKDEQLQVATRQNDMHNELLHSHFWAVKTF</sequence>
<evidence type="ECO:0000313" key="2">
    <source>
        <dbReference type="EMBL" id="OMH82133.1"/>
    </source>
</evidence>
<organism evidence="2 3">
    <name type="scientific">Zancudomyces culisetae</name>
    <name type="common">Gut fungus</name>
    <name type="synonym">Smittium culisetae</name>
    <dbReference type="NCBI Taxonomy" id="1213189"/>
    <lineage>
        <taxon>Eukaryota</taxon>
        <taxon>Fungi</taxon>
        <taxon>Fungi incertae sedis</taxon>
        <taxon>Zoopagomycota</taxon>
        <taxon>Kickxellomycotina</taxon>
        <taxon>Harpellomycetes</taxon>
        <taxon>Harpellales</taxon>
        <taxon>Legeriomycetaceae</taxon>
        <taxon>Zancudomyces</taxon>
    </lineage>
</organism>
<proteinExistence type="predicted"/>
<gene>
    <name evidence="2" type="ORF">AX774_g4403</name>
</gene>
<name>A0A1R1PMG8_ZANCU</name>